<dbReference type="RefSeq" id="WP_114770225.1">
    <property type="nucleotide sequence ID" value="NZ_QQBB01000004.1"/>
</dbReference>
<gene>
    <name evidence="2" type="ORF">DES45_104253</name>
</gene>
<sequence length="138" mass="15726">MKSRDTLIRLKRFQVDEKRRRVAQIEMMIAEFDRMAADLDREIAAEEQKAGISDPNHFAYPTYARAAAQRRDNLRQSAENLHAQLDDAKAELGEAFEELKKAESLEDRERSAERAMDAVREQAAISHAGQVRALRATA</sequence>
<protein>
    <submittedName>
        <fullName evidence="2">Flagellar export protein FliJ</fullName>
    </submittedName>
</protein>
<evidence type="ECO:0000313" key="2">
    <source>
        <dbReference type="EMBL" id="RDI59341.1"/>
    </source>
</evidence>
<keyword evidence="1" id="KW-0175">Coiled coil</keyword>
<feature type="coiled-coil region" evidence="1">
    <location>
        <begin position="29"/>
        <end position="122"/>
    </location>
</feature>
<keyword evidence="3" id="KW-1185">Reference proteome</keyword>
<dbReference type="OrthoDB" id="7871364at2"/>
<comment type="caution">
    <text evidence="2">The sequence shown here is derived from an EMBL/GenBank/DDBJ whole genome shotgun (WGS) entry which is preliminary data.</text>
</comment>
<keyword evidence="2" id="KW-0969">Cilium</keyword>
<dbReference type="NCBIfam" id="TIGR02473">
    <property type="entry name" value="flagell_FliJ"/>
    <property type="match status" value="1"/>
</dbReference>
<accession>A0A370HMV6</accession>
<dbReference type="InterPro" id="IPR012823">
    <property type="entry name" value="Flagell_FliJ"/>
</dbReference>
<dbReference type="EMBL" id="QQBB01000004">
    <property type="protein sequence ID" value="RDI59341.1"/>
    <property type="molecule type" value="Genomic_DNA"/>
</dbReference>
<dbReference type="Pfam" id="PF02050">
    <property type="entry name" value="FliJ"/>
    <property type="match status" value="1"/>
</dbReference>
<proteinExistence type="predicted"/>
<evidence type="ECO:0000313" key="3">
    <source>
        <dbReference type="Proteomes" id="UP000254925"/>
    </source>
</evidence>
<dbReference type="Proteomes" id="UP000254925">
    <property type="component" value="Unassembled WGS sequence"/>
</dbReference>
<dbReference type="AlphaFoldDB" id="A0A370HMV6"/>
<name>A0A370HMV6_9HYPH</name>
<keyword evidence="2" id="KW-0282">Flagellum</keyword>
<keyword evidence="2" id="KW-0966">Cell projection</keyword>
<reference evidence="2 3" key="1">
    <citation type="submission" date="2018-07" db="EMBL/GenBank/DDBJ databases">
        <title>Genomic Encyclopedia of Type Strains, Phase IV (KMG-IV): sequencing the most valuable type-strain genomes for metagenomic binning, comparative biology and taxonomic classification.</title>
        <authorList>
            <person name="Goeker M."/>
        </authorList>
    </citation>
    <scope>NUCLEOTIDE SEQUENCE [LARGE SCALE GENOMIC DNA]</scope>
    <source>
        <strain evidence="2 3">DSM 14364</strain>
    </source>
</reference>
<organism evidence="2 3">
    <name type="scientific">Microvirga subterranea</name>
    <dbReference type="NCBI Taxonomy" id="186651"/>
    <lineage>
        <taxon>Bacteria</taxon>
        <taxon>Pseudomonadati</taxon>
        <taxon>Pseudomonadota</taxon>
        <taxon>Alphaproteobacteria</taxon>
        <taxon>Hyphomicrobiales</taxon>
        <taxon>Methylobacteriaceae</taxon>
        <taxon>Microvirga</taxon>
    </lineage>
</organism>
<evidence type="ECO:0000256" key="1">
    <source>
        <dbReference type="SAM" id="Coils"/>
    </source>
</evidence>
<dbReference type="GO" id="GO:0071973">
    <property type="term" value="P:bacterial-type flagellum-dependent cell motility"/>
    <property type="evidence" value="ECO:0007669"/>
    <property type="project" value="InterPro"/>
</dbReference>
<dbReference type="GO" id="GO:0009288">
    <property type="term" value="C:bacterial-type flagellum"/>
    <property type="evidence" value="ECO:0007669"/>
    <property type="project" value="InterPro"/>
</dbReference>